<dbReference type="AlphaFoldDB" id="A0AA88RI13"/>
<feature type="region of interest" description="Disordered" evidence="1">
    <location>
        <begin position="1"/>
        <end position="39"/>
    </location>
</feature>
<organism evidence="2 3">
    <name type="scientific">Escallonia rubra</name>
    <dbReference type="NCBI Taxonomy" id="112253"/>
    <lineage>
        <taxon>Eukaryota</taxon>
        <taxon>Viridiplantae</taxon>
        <taxon>Streptophyta</taxon>
        <taxon>Embryophyta</taxon>
        <taxon>Tracheophyta</taxon>
        <taxon>Spermatophyta</taxon>
        <taxon>Magnoliopsida</taxon>
        <taxon>eudicotyledons</taxon>
        <taxon>Gunneridae</taxon>
        <taxon>Pentapetalae</taxon>
        <taxon>asterids</taxon>
        <taxon>campanulids</taxon>
        <taxon>Escalloniales</taxon>
        <taxon>Escalloniaceae</taxon>
        <taxon>Escallonia</taxon>
    </lineage>
</organism>
<protein>
    <submittedName>
        <fullName evidence="2">Uncharacterized protein</fullName>
    </submittedName>
</protein>
<comment type="caution">
    <text evidence="2">The sequence shown here is derived from an EMBL/GenBank/DDBJ whole genome shotgun (WGS) entry which is preliminary data.</text>
</comment>
<accession>A0AA88RI13</accession>
<dbReference type="Proteomes" id="UP001187471">
    <property type="component" value="Unassembled WGS sequence"/>
</dbReference>
<keyword evidence="3" id="KW-1185">Reference proteome</keyword>
<evidence type="ECO:0000256" key="1">
    <source>
        <dbReference type="SAM" id="MobiDB-lite"/>
    </source>
</evidence>
<gene>
    <name evidence="2" type="ORF">RJ640_009050</name>
</gene>
<feature type="compositionally biased region" description="Basic and acidic residues" evidence="1">
    <location>
        <begin position="1"/>
        <end position="11"/>
    </location>
</feature>
<evidence type="ECO:0000313" key="3">
    <source>
        <dbReference type="Proteomes" id="UP001187471"/>
    </source>
</evidence>
<name>A0AA88RI13_9ASTE</name>
<reference evidence="2" key="1">
    <citation type="submission" date="2022-12" db="EMBL/GenBank/DDBJ databases">
        <title>Draft genome assemblies for two species of Escallonia (Escalloniales).</title>
        <authorList>
            <person name="Chanderbali A."/>
            <person name="Dervinis C."/>
            <person name="Anghel I."/>
            <person name="Soltis D."/>
            <person name="Soltis P."/>
            <person name="Zapata F."/>
        </authorList>
    </citation>
    <scope>NUCLEOTIDE SEQUENCE</scope>
    <source>
        <strain evidence="2">UCBG92.1500</strain>
        <tissue evidence="2">Leaf</tissue>
    </source>
</reference>
<sequence length="110" mass="12128">MESVKPGKLEVSEASETRPSLRPVGTTQDTTPGHAASSWRLASSITSNPLKERFGPAVFSVEAPSIRTEASQPWTKQSWKCILSKPGATLESDWKWDFTVDWTINSARAH</sequence>
<dbReference type="EMBL" id="JAVXUO010001022">
    <property type="protein sequence ID" value="KAK2986907.1"/>
    <property type="molecule type" value="Genomic_DNA"/>
</dbReference>
<evidence type="ECO:0000313" key="2">
    <source>
        <dbReference type="EMBL" id="KAK2986907.1"/>
    </source>
</evidence>
<proteinExistence type="predicted"/>
<feature type="non-terminal residue" evidence="2">
    <location>
        <position position="1"/>
    </location>
</feature>